<feature type="non-terminal residue" evidence="1">
    <location>
        <position position="1"/>
    </location>
</feature>
<evidence type="ECO:0000313" key="1">
    <source>
        <dbReference type="EMBL" id="CAF4440916.1"/>
    </source>
</evidence>
<reference evidence="1" key="1">
    <citation type="submission" date="2021-02" db="EMBL/GenBank/DDBJ databases">
        <authorList>
            <person name="Nowell W R."/>
        </authorList>
    </citation>
    <scope>NUCLEOTIDE SEQUENCE</scope>
</reference>
<evidence type="ECO:0000313" key="2">
    <source>
        <dbReference type="Proteomes" id="UP000663881"/>
    </source>
</evidence>
<dbReference type="AlphaFoldDB" id="A0A820RSM3"/>
<feature type="non-terminal residue" evidence="1">
    <location>
        <position position="136"/>
    </location>
</feature>
<comment type="caution">
    <text evidence="1">The sequence shown here is derived from an EMBL/GenBank/DDBJ whole genome shotgun (WGS) entry which is preliminary data.</text>
</comment>
<dbReference type="EMBL" id="CAJOAY010033796">
    <property type="protein sequence ID" value="CAF4440916.1"/>
    <property type="molecule type" value="Genomic_DNA"/>
</dbReference>
<name>A0A820RSM3_9BILA</name>
<organism evidence="1 2">
    <name type="scientific">Adineta steineri</name>
    <dbReference type="NCBI Taxonomy" id="433720"/>
    <lineage>
        <taxon>Eukaryota</taxon>
        <taxon>Metazoa</taxon>
        <taxon>Spiralia</taxon>
        <taxon>Gnathifera</taxon>
        <taxon>Rotifera</taxon>
        <taxon>Eurotatoria</taxon>
        <taxon>Bdelloidea</taxon>
        <taxon>Adinetida</taxon>
        <taxon>Adinetidae</taxon>
        <taxon>Adineta</taxon>
    </lineage>
</organism>
<accession>A0A820RSM3</accession>
<dbReference type="Proteomes" id="UP000663881">
    <property type="component" value="Unassembled WGS sequence"/>
</dbReference>
<protein>
    <submittedName>
        <fullName evidence="1">Uncharacterized protein</fullName>
    </submittedName>
</protein>
<gene>
    <name evidence="1" type="ORF">OKA104_LOCUS53623</name>
</gene>
<proteinExistence type="predicted"/>
<sequence length="136" mass="16151">NELTALKIIETTLLKNIDELKENLSIISNERDDIRKQYNNYQYDLENIQKILADETESNLKSETKVILLTRQFDEEQKRSNEFKYQINDIQMQLTSALLTSDTLKTELNQARLFNQEYTIKEKDFKQNINRINSSL</sequence>